<evidence type="ECO:0000256" key="6">
    <source>
        <dbReference type="ARBA" id="ARBA00022869"/>
    </source>
</evidence>
<dbReference type="InterPro" id="IPR002049">
    <property type="entry name" value="LE_dom"/>
</dbReference>
<evidence type="ECO:0000313" key="18">
    <source>
        <dbReference type="Proteomes" id="UP001044222"/>
    </source>
</evidence>
<dbReference type="InterPro" id="IPR056863">
    <property type="entry name" value="LMN_ATRN_NET-like_EGF"/>
</dbReference>
<comment type="subunit">
    <text evidence="11">Laminin is a complex glycoprotein, consisting of three different polypeptide chains (alpha, beta, gamma), which are bound to each other by disulfide bonds into a cross-shaped molecule comprising one long and three short arms with globules at each end.</text>
</comment>
<gene>
    <name evidence="17" type="ORF">ANANG_G00082250</name>
</gene>
<dbReference type="Pfam" id="PF06008">
    <property type="entry name" value="Laminin_I"/>
    <property type="match status" value="1"/>
</dbReference>
<evidence type="ECO:0000256" key="9">
    <source>
        <dbReference type="ARBA" id="ARBA00023180"/>
    </source>
</evidence>
<dbReference type="InterPro" id="IPR010307">
    <property type="entry name" value="Laminin_dom_II"/>
</dbReference>
<dbReference type="PANTHER" id="PTHR10574:SF419">
    <property type="entry name" value="LAMININ SUBUNIT ALPHA-3-RELATED"/>
    <property type="match status" value="1"/>
</dbReference>
<dbReference type="EMBL" id="JAFIRN010000004">
    <property type="protein sequence ID" value="KAG5850422.1"/>
    <property type="molecule type" value="Genomic_DNA"/>
</dbReference>
<dbReference type="PROSITE" id="PS00022">
    <property type="entry name" value="EGF_1"/>
    <property type="match status" value="1"/>
</dbReference>
<dbReference type="SMART" id="SM00181">
    <property type="entry name" value="EGF"/>
    <property type="match status" value="2"/>
</dbReference>
<dbReference type="InterPro" id="IPR000742">
    <property type="entry name" value="EGF"/>
</dbReference>
<evidence type="ECO:0000256" key="2">
    <source>
        <dbReference type="ARBA" id="ARBA00022525"/>
    </source>
</evidence>
<dbReference type="GO" id="GO:0009888">
    <property type="term" value="P:tissue development"/>
    <property type="evidence" value="ECO:0007669"/>
    <property type="project" value="TreeGrafter"/>
</dbReference>
<dbReference type="Pfam" id="PF06009">
    <property type="entry name" value="Laminin_II"/>
    <property type="match status" value="1"/>
</dbReference>
<feature type="chain" id="PRO_5038647149" description="Laminin EGF-like domain-containing protein" evidence="15">
    <location>
        <begin position="19"/>
        <end position="852"/>
    </location>
</feature>
<evidence type="ECO:0000256" key="3">
    <source>
        <dbReference type="ARBA" id="ARBA00022530"/>
    </source>
</evidence>
<feature type="compositionally biased region" description="Polar residues" evidence="14">
    <location>
        <begin position="638"/>
        <end position="650"/>
    </location>
</feature>
<evidence type="ECO:0000256" key="14">
    <source>
        <dbReference type="SAM" id="MobiDB-lite"/>
    </source>
</evidence>
<feature type="domain" description="Laminin EGF-like" evidence="16">
    <location>
        <begin position="126"/>
        <end position="181"/>
    </location>
</feature>
<keyword evidence="4 15" id="KW-0732">Signal</keyword>
<evidence type="ECO:0000256" key="10">
    <source>
        <dbReference type="ARBA" id="ARBA00023292"/>
    </source>
</evidence>
<keyword evidence="6" id="KW-0084">Basement membrane</keyword>
<keyword evidence="13" id="KW-0175">Coiled coil</keyword>
<dbReference type="GO" id="GO:0034446">
    <property type="term" value="P:substrate adhesion-dependent cell spreading"/>
    <property type="evidence" value="ECO:0007669"/>
    <property type="project" value="TreeGrafter"/>
</dbReference>
<keyword evidence="10 12" id="KW-0424">Laminin EGF-like domain</keyword>
<evidence type="ECO:0000256" key="5">
    <source>
        <dbReference type="ARBA" id="ARBA00022737"/>
    </source>
</evidence>
<keyword evidence="8 12" id="KW-1015">Disulfide bond</keyword>
<proteinExistence type="predicted"/>
<dbReference type="Proteomes" id="UP001044222">
    <property type="component" value="Unassembled WGS sequence"/>
</dbReference>
<evidence type="ECO:0000256" key="4">
    <source>
        <dbReference type="ARBA" id="ARBA00022729"/>
    </source>
</evidence>
<evidence type="ECO:0000256" key="1">
    <source>
        <dbReference type="ARBA" id="ARBA00004302"/>
    </source>
</evidence>
<dbReference type="GO" id="GO:0007411">
    <property type="term" value="P:axon guidance"/>
    <property type="evidence" value="ECO:0007669"/>
    <property type="project" value="TreeGrafter"/>
</dbReference>
<dbReference type="FunFam" id="2.10.25.10:FF:000033">
    <property type="entry name" value="Laminin subunit alpha 2"/>
    <property type="match status" value="1"/>
</dbReference>
<dbReference type="InterPro" id="IPR009254">
    <property type="entry name" value="Laminin_aI"/>
</dbReference>
<evidence type="ECO:0000256" key="13">
    <source>
        <dbReference type="SAM" id="Coils"/>
    </source>
</evidence>
<dbReference type="Pfam" id="PF00053">
    <property type="entry name" value="EGF_laminin"/>
    <property type="match status" value="1"/>
</dbReference>
<reference evidence="17" key="1">
    <citation type="submission" date="2021-01" db="EMBL/GenBank/DDBJ databases">
        <title>A chromosome-scale assembly of European eel, Anguilla anguilla.</title>
        <authorList>
            <person name="Henkel C."/>
            <person name="Jong-Raadsen S.A."/>
            <person name="Dufour S."/>
            <person name="Weltzien F.-A."/>
            <person name="Palstra A.P."/>
            <person name="Pelster B."/>
            <person name="Spaink H.P."/>
            <person name="Van Den Thillart G.E."/>
            <person name="Jansen H."/>
            <person name="Zahm M."/>
            <person name="Klopp C."/>
            <person name="Cedric C."/>
            <person name="Louis A."/>
            <person name="Berthelot C."/>
            <person name="Parey E."/>
            <person name="Roest Crollius H."/>
            <person name="Montfort J."/>
            <person name="Robinson-Rechavi M."/>
            <person name="Bucao C."/>
            <person name="Bouchez O."/>
            <person name="Gislard M."/>
            <person name="Lluch J."/>
            <person name="Milhes M."/>
            <person name="Lampietro C."/>
            <person name="Lopez Roques C."/>
            <person name="Donnadieu C."/>
            <person name="Braasch I."/>
            <person name="Desvignes T."/>
            <person name="Postlethwait J."/>
            <person name="Bobe J."/>
            <person name="Guiguen Y."/>
            <person name="Dirks R."/>
        </authorList>
    </citation>
    <scope>NUCLEOTIDE SEQUENCE</scope>
    <source>
        <strain evidence="17">Tag_6206</strain>
        <tissue evidence="17">Liver</tissue>
    </source>
</reference>
<dbReference type="SMART" id="SM00180">
    <property type="entry name" value="EGF_Lam"/>
    <property type="match status" value="2"/>
</dbReference>
<dbReference type="GO" id="GO:0016477">
    <property type="term" value="P:cell migration"/>
    <property type="evidence" value="ECO:0007669"/>
    <property type="project" value="TreeGrafter"/>
</dbReference>
<evidence type="ECO:0000256" key="15">
    <source>
        <dbReference type="SAM" id="SignalP"/>
    </source>
</evidence>
<dbReference type="GO" id="GO:0009887">
    <property type="term" value="P:animal organ morphogenesis"/>
    <property type="evidence" value="ECO:0007669"/>
    <property type="project" value="TreeGrafter"/>
</dbReference>
<feature type="signal peptide" evidence="15">
    <location>
        <begin position="1"/>
        <end position="18"/>
    </location>
</feature>
<dbReference type="GO" id="GO:0070831">
    <property type="term" value="P:basement membrane assembly"/>
    <property type="evidence" value="ECO:0007669"/>
    <property type="project" value="TreeGrafter"/>
</dbReference>
<dbReference type="GO" id="GO:0030155">
    <property type="term" value="P:regulation of cell adhesion"/>
    <property type="evidence" value="ECO:0007669"/>
    <property type="project" value="InterPro"/>
</dbReference>
<feature type="coiled-coil region" evidence="13">
    <location>
        <begin position="221"/>
        <end position="303"/>
    </location>
</feature>
<dbReference type="GO" id="GO:0045995">
    <property type="term" value="P:regulation of embryonic development"/>
    <property type="evidence" value="ECO:0007669"/>
    <property type="project" value="InterPro"/>
</dbReference>
<accession>A0A9D3S516</accession>
<sequence>MGWLLLLCAMWGLCPTGAQTPQPDQQSDWGGYDNHPAQVQIPRIHTHRGLRVCVPKAGQDCGPGFYRVRRGLHYSDCAPCKCNGLSECEDGTGRCLNCQYNTAGDHCEHCKEGYYGNAIQRTCRVCPCPYTVLSNSFATSCMELNEGFRCVCRPGYAGPRCERCAPGFYGDPLAFRDSCEPCNCDNGNPSACDSRTGECIHSLEPSDPDPGDQCQECDSCIQALLDALEGMDIELARLKTQLKNPSIGPIAQGRLEKLEEAITTTQDLVRKYKHSIKIQGSKVKELQADVNTLHADISQLGDKANRTLLNAQRGREKIRKTYQRAEHLVSDARLLFLSVQDLLEQLKRANASSSMVDTEELSRMVREAQKMVQEMKQHDCSAQKEAADREWEESSKLLRYIKNNITKPLVSNQGEVDRIADLLNWSMSKLMDLEVALKEANDIVGRATLQNSQNVPMLEDIQHRSKELGEVHNLVTGQIAMAADQLKGTAGLLKMLRDLKMGYERLVAQFDGARTELIKKVNTISQAASKEPIVVRAEEHAKELDKLARELQELVKNTTNSSDVRHAINASGIYKNITDAVAAAKEAARQAKEAADKALSDVKGEDFPKKAKGLKDQAEGLLTKANDAQNEHEKSADEQATQSNQLTQAQRKTEMLQQELLLAQNKLVKIGRDDIGAILDAAKANVASANNSINTATDKIDSIRDDLEKMNVSVPDLNFVNFLEDLNKTVSNLTASIPSLQSLLNSTEADSHLLPPKNNVSQSIRRIKELIWQARDAANRISVPVDFSGDGFVELRPPSDLEDLKAYTNLAFSLQRPVLPTRIPDRNLLALETCLCFTSATETRPKTTLEWP</sequence>
<dbReference type="GO" id="GO:0043256">
    <property type="term" value="C:laminin complex"/>
    <property type="evidence" value="ECO:0007669"/>
    <property type="project" value="TreeGrafter"/>
</dbReference>
<dbReference type="FunFam" id="2.10.25.10:FF:000130">
    <property type="entry name" value="Laminin subunit beta 1"/>
    <property type="match status" value="1"/>
</dbReference>
<dbReference type="Pfam" id="PF24973">
    <property type="entry name" value="EGF_LMN_ATRN"/>
    <property type="match status" value="1"/>
</dbReference>
<evidence type="ECO:0000256" key="11">
    <source>
        <dbReference type="ARBA" id="ARBA00065619"/>
    </source>
</evidence>
<keyword evidence="2" id="KW-0964">Secreted</keyword>
<keyword evidence="7" id="KW-0130">Cell adhesion</keyword>
<dbReference type="AlphaFoldDB" id="A0A9D3S516"/>
<comment type="subcellular location">
    <subcellularLocation>
        <location evidence="1">Secreted</location>
        <location evidence="1">Extracellular space</location>
        <location evidence="1">Extracellular matrix</location>
        <location evidence="1">Basement membrane</location>
    </subcellularLocation>
</comment>
<comment type="caution">
    <text evidence="17">The sequence shown here is derived from an EMBL/GenBank/DDBJ whole genome shotgun (WGS) entry which is preliminary data.</text>
</comment>
<dbReference type="Gene3D" id="2.10.25.10">
    <property type="entry name" value="Laminin"/>
    <property type="match status" value="2"/>
</dbReference>
<dbReference type="PROSITE" id="PS50027">
    <property type="entry name" value="EGF_LAM_2"/>
    <property type="match status" value="2"/>
</dbReference>
<organism evidence="17 18">
    <name type="scientific">Anguilla anguilla</name>
    <name type="common">European freshwater eel</name>
    <name type="synonym">Muraena anguilla</name>
    <dbReference type="NCBI Taxonomy" id="7936"/>
    <lineage>
        <taxon>Eukaryota</taxon>
        <taxon>Metazoa</taxon>
        <taxon>Chordata</taxon>
        <taxon>Craniata</taxon>
        <taxon>Vertebrata</taxon>
        <taxon>Euteleostomi</taxon>
        <taxon>Actinopterygii</taxon>
        <taxon>Neopterygii</taxon>
        <taxon>Teleostei</taxon>
        <taxon>Anguilliformes</taxon>
        <taxon>Anguillidae</taxon>
        <taxon>Anguilla</taxon>
    </lineage>
</organism>
<keyword evidence="3" id="KW-0272">Extracellular matrix</keyword>
<feature type="domain" description="Laminin EGF-like" evidence="16">
    <location>
        <begin position="80"/>
        <end position="125"/>
    </location>
</feature>
<dbReference type="GO" id="GO:0030334">
    <property type="term" value="P:regulation of cell migration"/>
    <property type="evidence" value="ECO:0007669"/>
    <property type="project" value="InterPro"/>
</dbReference>
<feature type="region of interest" description="Disordered" evidence="14">
    <location>
        <begin position="627"/>
        <end position="650"/>
    </location>
</feature>
<dbReference type="SUPFAM" id="SSF57196">
    <property type="entry name" value="EGF/Laminin"/>
    <property type="match status" value="2"/>
</dbReference>
<protein>
    <recommendedName>
        <fullName evidence="16">Laminin EGF-like domain-containing protein</fullName>
    </recommendedName>
</protein>
<keyword evidence="9" id="KW-0325">Glycoprotein</keyword>
<comment type="caution">
    <text evidence="12">Lacks conserved residue(s) required for the propagation of feature annotation.</text>
</comment>
<dbReference type="InterPro" id="IPR050440">
    <property type="entry name" value="Laminin/Netrin_ECM"/>
</dbReference>
<dbReference type="PROSITE" id="PS01248">
    <property type="entry name" value="EGF_LAM_1"/>
    <property type="match status" value="1"/>
</dbReference>
<evidence type="ECO:0000256" key="7">
    <source>
        <dbReference type="ARBA" id="ARBA00022889"/>
    </source>
</evidence>
<name>A0A9D3S516_ANGAN</name>
<feature type="disulfide bond" evidence="12">
    <location>
        <begin position="98"/>
        <end position="107"/>
    </location>
</feature>
<evidence type="ECO:0000256" key="12">
    <source>
        <dbReference type="PROSITE-ProRule" id="PRU00460"/>
    </source>
</evidence>
<dbReference type="CDD" id="cd00055">
    <property type="entry name" value="EGF_Lam"/>
    <property type="match status" value="2"/>
</dbReference>
<keyword evidence="5" id="KW-0677">Repeat</keyword>
<dbReference type="GO" id="GO:0005576">
    <property type="term" value="C:extracellular region"/>
    <property type="evidence" value="ECO:0007669"/>
    <property type="project" value="UniProtKB-ARBA"/>
</dbReference>
<evidence type="ECO:0000256" key="8">
    <source>
        <dbReference type="ARBA" id="ARBA00023157"/>
    </source>
</evidence>
<keyword evidence="18" id="KW-1185">Reference proteome</keyword>
<dbReference type="PANTHER" id="PTHR10574">
    <property type="entry name" value="NETRIN/LAMININ-RELATED"/>
    <property type="match status" value="1"/>
</dbReference>
<feature type="disulfide bond" evidence="12">
    <location>
        <begin position="152"/>
        <end position="161"/>
    </location>
</feature>
<evidence type="ECO:0000313" key="17">
    <source>
        <dbReference type="EMBL" id="KAG5850422.1"/>
    </source>
</evidence>
<evidence type="ECO:0000259" key="16">
    <source>
        <dbReference type="PROSITE" id="PS50027"/>
    </source>
</evidence>
<dbReference type="GO" id="GO:0005102">
    <property type="term" value="F:signaling receptor binding"/>
    <property type="evidence" value="ECO:0007669"/>
    <property type="project" value="InterPro"/>
</dbReference>
<dbReference type="Gene3D" id="1.20.120.330">
    <property type="entry name" value="Nucleotidyltransferases domain 2"/>
    <property type="match status" value="1"/>
</dbReference>